<evidence type="ECO:0000313" key="1">
    <source>
        <dbReference type="EMBL" id="KAJ1209292.1"/>
    </source>
</evidence>
<gene>
    <name evidence="1" type="ORF">NDU88_004670</name>
</gene>
<organism evidence="1 2">
    <name type="scientific">Pleurodeles waltl</name>
    <name type="common">Iberian ribbed newt</name>
    <dbReference type="NCBI Taxonomy" id="8319"/>
    <lineage>
        <taxon>Eukaryota</taxon>
        <taxon>Metazoa</taxon>
        <taxon>Chordata</taxon>
        <taxon>Craniata</taxon>
        <taxon>Vertebrata</taxon>
        <taxon>Euteleostomi</taxon>
        <taxon>Amphibia</taxon>
        <taxon>Batrachia</taxon>
        <taxon>Caudata</taxon>
        <taxon>Salamandroidea</taxon>
        <taxon>Salamandridae</taxon>
        <taxon>Pleurodelinae</taxon>
        <taxon>Pleurodeles</taxon>
    </lineage>
</organism>
<evidence type="ECO:0000313" key="2">
    <source>
        <dbReference type="Proteomes" id="UP001066276"/>
    </source>
</evidence>
<comment type="caution">
    <text evidence="1">The sequence shown here is derived from an EMBL/GenBank/DDBJ whole genome shotgun (WGS) entry which is preliminary data.</text>
</comment>
<name>A0AAV7W941_PLEWA</name>
<dbReference type="EMBL" id="JANPWB010000002">
    <property type="protein sequence ID" value="KAJ1209292.1"/>
    <property type="molecule type" value="Genomic_DNA"/>
</dbReference>
<dbReference type="Proteomes" id="UP001066276">
    <property type="component" value="Chromosome 1_2"/>
</dbReference>
<protein>
    <submittedName>
        <fullName evidence="1">Uncharacterized protein</fullName>
    </submittedName>
</protein>
<keyword evidence="2" id="KW-1185">Reference proteome</keyword>
<dbReference type="AlphaFoldDB" id="A0AAV7W941"/>
<accession>A0AAV7W941</accession>
<sequence>MIDDRFRAAATLSPEPGAVGAAHYLPGSRLVRERRDQIQAVCRDNLSGSAIRRDAQTESTRCAHAQATAVCGLLERYRCRRISLTFIPSPVISDRAPLARKPPSLPAPLPLHHRAHAVPADVSHPLSSPNVHQKYCAT</sequence>
<reference evidence="1" key="1">
    <citation type="journal article" date="2022" name="bioRxiv">
        <title>Sequencing and chromosome-scale assembly of the giantPleurodeles waltlgenome.</title>
        <authorList>
            <person name="Brown T."/>
            <person name="Elewa A."/>
            <person name="Iarovenko S."/>
            <person name="Subramanian E."/>
            <person name="Araus A.J."/>
            <person name="Petzold A."/>
            <person name="Susuki M."/>
            <person name="Suzuki K.-i.T."/>
            <person name="Hayashi T."/>
            <person name="Toyoda A."/>
            <person name="Oliveira C."/>
            <person name="Osipova E."/>
            <person name="Leigh N.D."/>
            <person name="Simon A."/>
            <person name="Yun M.H."/>
        </authorList>
    </citation>
    <scope>NUCLEOTIDE SEQUENCE</scope>
    <source>
        <strain evidence="1">20211129_DDA</strain>
        <tissue evidence="1">Liver</tissue>
    </source>
</reference>
<proteinExistence type="predicted"/>